<dbReference type="GO" id="GO:0005524">
    <property type="term" value="F:ATP binding"/>
    <property type="evidence" value="ECO:0007669"/>
    <property type="project" value="UniProtKB-KW"/>
</dbReference>
<dbReference type="SMART" id="SM00382">
    <property type="entry name" value="AAA"/>
    <property type="match status" value="1"/>
</dbReference>
<dbReference type="OrthoDB" id="9806149at2"/>
<evidence type="ECO:0000259" key="4">
    <source>
        <dbReference type="PROSITE" id="PS50893"/>
    </source>
</evidence>
<dbReference type="PROSITE" id="PS50893">
    <property type="entry name" value="ABC_TRANSPORTER_2"/>
    <property type="match status" value="1"/>
</dbReference>
<accession>A0A0B7MI91</accession>
<gene>
    <name evidence="5" type="primary">sufC</name>
    <name evidence="5" type="ORF">SSCH_60007</name>
</gene>
<name>A0A0B7MI91_9FIRM</name>
<evidence type="ECO:0000256" key="1">
    <source>
        <dbReference type="ARBA" id="ARBA00006216"/>
    </source>
</evidence>
<comment type="similarity">
    <text evidence="1">Belongs to the ABC transporter superfamily. Ycf16 family.</text>
</comment>
<dbReference type="InterPro" id="IPR010230">
    <property type="entry name" value="FeS-cluster_ATPase_SufC"/>
</dbReference>
<keyword evidence="2" id="KW-0547">Nucleotide-binding</keyword>
<dbReference type="Pfam" id="PF00005">
    <property type="entry name" value="ABC_tran"/>
    <property type="match status" value="1"/>
</dbReference>
<evidence type="ECO:0000256" key="3">
    <source>
        <dbReference type="ARBA" id="ARBA00022840"/>
    </source>
</evidence>
<keyword evidence="3 5" id="KW-0067">ATP-binding</keyword>
<organism evidence="5 6">
    <name type="scientific">Syntrophaceticus schinkii</name>
    <dbReference type="NCBI Taxonomy" id="499207"/>
    <lineage>
        <taxon>Bacteria</taxon>
        <taxon>Bacillati</taxon>
        <taxon>Bacillota</taxon>
        <taxon>Clostridia</taxon>
        <taxon>Thermoanaerobacterales</taxon>
        <taxon>Thermoanaerobacterales Family III. Incertae Sedis</taxon>
        <taxon>Syntrophaceticus</taxon>
    </lineage>
</organism>
<protein>
    <submittedName>
        <fullName evidence="5">Component of SufBCD complex, ATP-binding component of ABC superfamily</fullName>
    </submittedName>
</protein>
<dbReference type="CDD" id="cd03217">
    <property type="entry name" value="ABC_FeS_Assembly"/>
    <property type="match status" value="1"/>
</dbReference>
<dbReference type="PANTHER" id="PTHR43204:SF1">
    <property type="entry name" value="ABC TRANSPORTER I FAMILY MEMBER 6, CHLOROPLASTIC"/>
    <property type="match status" value="1"/>
</dbReference>
<dbReference type="RefSeq" id="WP_044665628.1">
    <property type="nucleotide sequence ID" value="NZ_CDRZ01000258.1"/>
</dbReference>
<dbReference type="SUPFAM" id="SSF52540">
    <property type="entry name" value="P-loop containing nucleoside triphosphate hydrolases"/>
    <property type="match status" value="1"/>
</dbReference>
<dbReference type="AlphaFoldDB" id="A0A0B7MI91"/>
<dbReference type="GO" id="GO:0016887">
    <property type="term" value="F:ATP hydrolysis activity"/>
    <property type="evidence" value="ECO:0007669"/>
    <property type="project" value="InterPro"/>
</dbReference>
<feature type="domain" description="ABC transporter" evidence="4">
    <location>
        <begin position="2"/>
        <end position="247"/>
    </location>
</feature>
<sequence length="252" mass="27600">MLRVEDLHVAVGDKPILKGVNLHIKPGETHVLFGPNGSGKSTLLGAIMGFARFEVTSGRILFKGEDITSLSVHERAKMGIGIAFQRPPVLRGVSLGDLLKATGPEDNDIDQMAEPLRLKSFLERDVNYGFSGGEVKRSEMLQLLVQNPNFVLLDEPESGVDLENIALIGQAVNQLLQKGEFPGNERCHREIREGRNKAGLIITHTGYILDYVPADLGHVLYDGQLSCSGFNPQELLGCIHKYGYAHCTRCLA</sequence>
<proteinExistence type="inferred from homology"/>
<dbReference type="PANTHER" id="PTHR43204">
    <property type="entry name" value="ABC TRANSPORTER I FAMILY MEMBER 6, CHLOROPLASTIC"/>
    <property type="match status" value="1"/>
</dbReference>
<dbReference type="EMBL" id="CDRZ01000258">
    <property type="protein sequence ID" value="CEO89745.1"/>
    <property type="molecule type" value="Genomic_DNA"/>
</dbReference>
<dbReference type="InterPro" id="IPR003439">
    <property type="entry name" value="ABC_transporter-like_ATP-bd"/>
</dbReference>
<dbReference type="Gene3D" id="3.40.50.300">
    <property type="entry name" value="P-loop containing nucleotide triphosphate hydrolases"/>
    <property type="match status" value="1"/>
</dbReference>
<reference evidence="6" key="1">
    <citation type="submission" date="2015-01" db="EMBL/GenBank/DDBJ databases">
        <authorList>
            <person name="Manzoor Shahid"/>
            <person name="Zubair Saima"/>
        </authorList>
    </citation>
    <scope>NUCLEOTIDE SEQUENCE [LARGE SCALE GENOMIC DNA]</scope>
    <source>
        <strain evidence="6">Sp3</strain>
    </source>
</reference>
<evidence type="ECO:0000313" key="6">
    <source>
        <dbReference type="Proteomes" id="UP000046155"/>
    </source>
</evidence>
<keyword evidence="6" id="KW-1185">Reference proteome</keyword>
<dbReference type="Proteomes" id="UP000046155">
    <property type="component" value="Unassembled WGS sequence"/>
</dbReference>
<evidence type="ECO:0000313" key="5">
    <source>
        <dbReference type="EMBL" id="CEO89745.1"/>
    </source>
</evidence>
<evidence type="ECO:0000256" key="2">
    <source>
        <dbReference type="ARBA" id="ARBA00022741"/>
    </source>
</evidence>
<dbReference type="InterPro" id="IPR027417">
    <property type="entry name" value="P-loop_NTPase"/>
</dbReference>
<dbReference type="InterPro" id="IPR003593">
    <property type="entry name" value="AAA+_ATPase"/>
</dbReference>